<dbReference type="Pfam" id="PF25967">
    <property type="entry name" value="RND-MFP_C"/>
    <property type="match status" value="1"/>
</dbReference>
<evidence type="ECO:0000256" key="2">
    <source>
        <dbReference type="ARBA" id="ARBA00009477"/>
    </source>
</evidence>
<evidence type="ECO:0000256" key="1">
    <source>
        <dbReference type="ARBA" id="ARBA00004196"/>
    </source>
</evidence>
<dbReference type="Proteomes" id="UP000233535">
    <property type="component" value="Unassembled WGS sequence"/>
</dbReference>
<gene>
    <name evidence="7" type="ORF">BZG02_17640</name>
</gene>
<evidence type="ECO:0000259" key="6">
    <source>
        <dbReference type="Pfam" id="PF25967"/>
    </source>
</evidence>
<reference evidence="7 8" key="1">
    <citation type="journal article" date="2017" name="Front. Microbiol.">
        <title>Labilibaculum manganireducens gen. nov., sp. nov. and Labilibaculum filiforme sp. nov., Novel Bacteroidetes Isolated from Subsurface Sediments of the Baltic Sea.</title>
        <authorList>
            <person name="Vandieken V."/>
            <person name="Marshall I.P."/>
            <person name="Niemann H."/>
            <person name="Engelen B."/>
            <person name="Cypionka H."/>
        </authorList>
    </citation>
    <scope>NUCLEOTIDE SEQUENCE [LARGE SCALE GENOMIC DNA]</scope>
    <source>
        <strain evidence="7 8">59.16B</strain>
    </source>
</reference>
<name>A0A2N3HSE4_9BACT</name>
<dbReference type="PANTHER" id="PTHR30158:SF23">
    <property type="entry name" value="MULTIDRUG RESISTANCE PROTEIN MEXA"/>
    <property type="match status" value="1"/>
</dbReference>
<dbReference type="InterPro" id="IPR058626">
    <property type="entry name" value="MdtA-like_b-barrel"/>
</dbReference>
<dbReference type="Pfam" id="PF25917">
    <property type="entry name" value="BSH_RND"/>
    <property type="match status" value="1"/>
</dbReference>
<feature type="domain" description="Multidrug resistance protein MdtA-like barrel-sandwich hybrid" evidence="4">
    <location>
        <begin position="77"/>
        <end position="217"/>
    </location>
</feature>
<dbReference type="NCBIfam" id="TIGR01730">
    <property type="entry name" value="RND_mfp"/>
    <property type="match status" value="1"/>
</dbReference>
<dbReference type="InterPro" id="IPR006143">
    <property type="entry name" value="RND_pump_MFP"/>
</dbReference>
<dbReference type="GO" id="GO:0005886">
    <property type="term" value="C:plasma membrane"/>
    <property type="evidence" value="ECO:0007669"/>
    <property type="project" value="TreeGrafter"/>
</dbReference>
<dbReference type="Gene3D" id="2.40.420.20">
    <property type="match status" value="1"/>
</dbReference>
<organism evidence="7 8">
    <name type="scientific">Labilibaculum filiforme</name>
    <dbReference type="NCBI Taxonomy" id="1940526"/>
    <lineage>
        <taxon>Bacteria</taxon>
        <taxon>Pseudomonadati</taxon>
        <taxon>Bacteroidota</taxon>
        <taxon>Bacteroidia</taxon>
        <taxon>Marinilabiliales</taxon>
        <taxon>Marinifilaceae</taxon>
        <taxon>Labilibaculum</taxon>
    </lineage>
</organism>
<comment type="caution">
    <text evidence="7">The sequence shown here is derived from an EMBL/GenBank/DDBJ whole genome shotgun (WGS) entry which is preliminary data.</text>
</comment>
<dbReference type="Pfam" id="PF25876">
    <property type="entry name" value="HH_MFP_RND"/>
    <property type="match status" value="1"/>
</dbReference>
<dbReference type="Pfam" id="PF25944">
    <property type="entry name" value="Beta-barrel_RND"/>
    <property type="match status" value="1"/>
</dbReference>
<dbReference type="GO" id="GO:0022857">
    <property type="term" value="F:transmembrane transporter activity"/>
    <property type="evidence" value="ECO:0007669"/>
    <property type="project" value="InterPro"/>
</dbReference>
<feature type="domain" description="Multidrug resistance protein MdtA-like alpha-helical hairpin" evidence="3">
    <location>
        <begin position="117"/>
        <end position="185"/>
    </location>
</feature>
<keyword evidence="8" id="KW-1185">Reference proteome</keyword>
<accession>A0A2N3HSE4</accession>
<feature type="domain" description="Multidrug resistance protein MdtA-like C-terminal permuted SH3" evidence="6">
    <location>
        <begin position="314"/>
        <end position="373"/>
    </location>
</feature>
<evidence type="ECO:0000313" key="8">
    <source>
        <dbReference type="Proteomes" id="UP000233535"/>
    </source>
</evidence>
<evidence type="ECO:0000313" key="7">
    <source>
        <dbReference type="EMBL" id="PKQ60969.1"/>
    </source>
</evidence>
<dbReference type="PANTHER" id="PTHR30158">
    <property type="entry name" value="ACRA/E-RELATED COMPONENT OF DRUG EFFLUX TRANSPORTER"/>
    <property type="match status" value="1"/>
</dbReference>
<dbReference type="Gene3D" id="2.40.30.170">
    <property type="match status" value="1"/>
</dbReference>
<comment type="similarity">
    <text evidence="2">Belongs to the membrane fusion protein (MFP) (TC 8.A.1) family.</text>
</comment>
<dbReference type="InterPro" id="IPR058625">
    <property type="entry name" value="MdtA-like_BSH"/>
</dbReference>
<dbReference type="Gene3D" id="2.40.50.100">
    <property type="match status" value="1"/>
</dbReference>
<comment type="subcellular location">
    <subcellularLocation>
        <location evidence="1">Cell envelope</location>
    </subcellularLocation>
</comment>
<dbReference type="GO" id="GO:0030313">
    <property type="term" value="C:cell envelope"/>
    <property type="evidence" value="ECO:0007669"/>
    <property type="project" value="UniProtKB-SubCell"/>
</dbReference>
<dbReference type="GO" id="GO:0046677">
    <property type="term" value="P:response to antibiotic"/>
    <property type="evidence" value="ECO:0007669"/>
    <property type="project" value="TreeGrafter"/>
</dbReference>
<dbReference type="SUPFAM" id="SSF111369">
    <property type="entry name" value="HlyD-like secretion proteins"/>
    <property type="match status" value="1"/>
</dbReference>
<evidence type="ECO:0000259" key="3">
    <source>
        <dbReference type="Pfam" id="PF25876"/>
    </source>
</evidence>
<proteinExistence type="inferred from homology"/>
<dbReference type="Gene3D" id="1.10.287.470">
    <property type="entry name" value="Helix hairpin bin"/>
    <property type="match status" value="1"/>
</dbReference>
<evidence type="ECO:0000259" key="5">
    <source>
        <dbReference type="Pfam" id="PF25944"/>
    </source>
</evidence>
<dbReference type="InterPro" id="IPR058627">
    <property type="entry name" value="MdtA-like_C"/>
</dbReference>
<dbReference type="EMBL" id="MVDD01000019">
    <property type="protein sequence ID" value="PKQ60969.1"/>
    <property type="molecule type" value="Genomic_DNA"/>
</dbReference>
<sequence length="389" mass="42251">MSSLVIWIGKIKDMNIQISKLRSIISLCLGIIVLASCNQKQDNRERQTPELSVMEVKPSTEEFYESFSATIKGKQDIDIRPQITGFITKVNVDEGSIVKNGQVLFQIDQVQYQEAVNVAKANVAVAEADVATAKLTAKNKKSLADRNIISAYELQLSENELGSCNAQLALAKAELVSAQKNLSYTRITSPSDGIIGKISYRIGALVSPTMTDAMTTVSEFTTMYANFSLTEKKLLFLSEDNSSTQDIINNMPEIELKLSDGQIYSEPGTIETISGTIDQSTGSASIRASFPNKSGILRSGGSASVILPYTIEDCLLIPQGATFEIQNKIFVYIVNENSTVSTQEIEIYPLNDGSKYAVTKGLSKGDKIVTEGISSIHNGSTIKAITKTI</sequence>
<feature type="domain" description="Multidrug resistance protein MdtA-like beta-barrel" evidence="5">
    <location>
        <begin position="222"/>
        <end position="302"/>
    </location>
</feature>
<evidence type="ECO:0000259" key="4">
    <source>
        <dbReference type="Pfam" id="PF25917"/>
    </source>
</evidence>
<dbReference type="AlphaFoldDB" id="A0A2N3HSE4"/>
<protein>
    <submittedName>
        <fullName evidence="7">Efflux transporter periplasmic adaptor subunit</fullName>
    </submittedName>
</protein>
<dbReference type="InterPro" id="IPR058624">
    <property type="entry name" value="MdtA-like_HH"/>
</dbReference>